<keyword evidence="5" id="KW-0663">Pyridoxal phosphate</keyword>
<evidence type="ECO:0000256" key="1">
    <source>
        <dbReference type="ARBA" id="ARBA00001933"/>
    </source>
</evidence>
<dbReference type="AlphaFoldDB" id="A0A6P2BXR4"/>
<dbReference type="EMBL" id="RPFW01000004">
    <property type="protein sequence ID" value="TVZ03497.1"/>
    <property type="molecule type" value="Genomic_DNA"/>
</dbReference>
<reference evidence="8 9" key="1">
    <citation type="submission" date="2018-11" db="EMBL/GenBank/DDBJ databases">
        <title>Trebonia kvetii gen.nov., sp.nov., a novel acidophilic actinobacterium, and proposal of the new actinobacterial family Treboniaceae fam. nov.</title>
        <authorList>
            <person name="Rapoport D."/>
            <person name="Sagova-Mareckova M."/>
            <person name="Sedlacek I."/>
            <person name="Provaznik J."/>
            <person name="Kralova S."/>
            <person name="Pavlinic D."/>
            <person name="Benes V."/>
            <person name="Kopecky J."/>
        </authorList>
    </citation>
    <scope>NUCLEOTIDE SEQUENCE [LARGE SCALE GENOMIC DNA]</scope>
    <source>
        <strain evidence="8 9">15Tr583</strain>
    </source>
</reference>
<dbReference type="CDD" id="cd00609">
    <property type="entry name" value="AAT_like"/>
    <property type="match status" value="1"/>
</dbReference>
<keyword evidence="4 8" id="KW-0808">Transferase</keyword>
<feature type="domain" description="Aminotransferase class I/classII large" evidence="7">
    <location>
        <begin position="98"/>
        <end position="457"/>
    </location>
</feature>
<dbReference type="Pfam" id="PF00155">
    <property type="entry name" value="Aminotran_1_2"/>
    <property type="match status" value="1"/>
</dbReference>
<dbReference type="PANTHER" id="PTHR43488:SF2">
    <property type="entry name" value="GLUTAMATE-PYRUVATE AMINOTRANSFERASE ALAA"/>
    <property type="match status" value="1"/>
</dbReference>
<evidence type="ECO:0000313" key="8">
    <source>
        <dbReference type="EMBL" id="TVZ03497.1"/>
    </source>
</evidence>
<evidence type="ECO:0000256" key="4">
    <source>
        <dbReference type="ARBA" id="ARBA00022679"/>
    </source>
</evidence>
<dbReference type="InterPro" id="IPR015421">
    <property type="entry name" value="PyrdxlP-dep_Trfase_major"/>
</dbReference>
<comment type="caution">
    <text evidence="8">The sequence shown here is derived from an EMBL/GenBank/DDBJ whole genome shotgun (WGS) entry which is preliminary data.</text>
</comment>
<dbReference type="InterPro" id="IPR015424">
    <property type="entry name" value="PyrdxlP-dep_Trfase"/>
</dbReference>
<dbReference type="Gene3D" id="3.90.1150.10">
    <property type="entry name" value="Aspartate Aminotransferase, domain 1"/>
    <property type="match status" value="1"/>
</dbReference>
<dbReference type="Gene3D" id="3.40.640.10">
    <property type="entry name" value="Type I PLP-dependent aspartate aminotransferase-like (Major domain)"/>
    <property type="match status" value="1"/>
</dbReference>
<gene>
    <name evidence="8" type="ORF">EAS64_24260</name>
</gene>
<dbReference type="SUPFAM" id="SSF53383">
    <property type="entry name" value="PLP-dependent transferases"/>
    <property type="match status" value="1"/>
</dbReference>
<dbReference type="EC" id="2.6.1.2" evidence="6"/>
<sequence>MFLVLVIWLHGAARRLSDLGRRVRLATSGPVIARGDRRRAGNILASGLLGAARCPLARDHELGRPTVVSQASRLADVRYDIRGPVLRRARELEAQGHEIIKLNIGNPAPFGLFTPDAVLSHVTASIADSQGYSDARGIAPAREAVARYFGRLGVAGVTPDDVYLGNGVSELIVMALQALLNPGDEVLVPSPDYPLWTGAVNLGGGRAVHYRCAEDLDWNPDVEHVASLVTPKTRALVIINPNNPTGAVYSRATLLALLEVARRHNLLVLADEIYDQILFDGAIHHSAAALAPDLPVLTMGGMSKTYRLAGFRSGWLVVSGPREPIAEYREGLELLANMRMCPNVPAQHAIPAALDGGIDITPLLLPGGRLRDQRDLAWSALTEIPGVDCYKPAGALYLFPRLDPEVHKIVDDQRMCIDLLEQQHLLLTHGTGFNLPSTDHIRVVFLAPVEVLSEAIGRLGEFLSSYRQ</sequence>
<comment type="cofactor">
    <cofactor evidence="1">
        <name>pyridoxal 5'-phosphate</name>
        <dbReference type="ChEBI" id="CHEBI:597326"/>
    </cofactor>
</comment>
<comment type="similarity">
    <text evidence="2">Belongs to the class-I pyridoxal-phosphate-dependent aminotransferase family.</text>
</comment>
<dbReference type="PANTHER" id="PTHR43488">
    <property type="entry name" value="GLUTAMATE-PYRUVATE AMINOTRANSFERASE ALAA"/>
    <property type="match status" value="1"/>
</dbReference>
<protein>
    <recommendedName>
        <fullName evidence="6">alanine transaminase</fullName>
        <ecNumber evidence="6">2.6.1.2</ecNumber>
    </recommendedName>
</protein>
<keyword evidence="9" id="KW-1185">Reference proteome</keyword>
<evidence type="ECO:0000256" key="5">
    <source>
        <dbReference type="ARBA" id="ARBA00022898"/>
    </source>
</evidence>
<evidence type="ECO:0000256" key="3">
    <source>
        <dbReference type="ARBA" id="ARBA00022576"/>
    </source>
</evidence>
<dbReference type="InterPro" id="IPR051926">
    <property type="entry name" value="Ala_Aminotransferase"/>
</dbReference>
<dbReference type="Proteomes" id="UP000460272">
    <property type="component" value="Unassembled WGS sequence"/>
</dbReference>
<evidence type="ECO:0000256" key="6">
    <source>
        <dbReference type="ARBA" id="ARBA00026106"/>
    </source>
</evidence>
<evidence type="ECO:0000259" key="7">
    <source>
        <dbReference type="Pfam" id="PF00155"/>
    </source>
</evidence>
<evidence type="ECO:0000256" key="2">
    <source>
        <dbReference type="ARBA" id="ARBA00007441"/>
    </source>
</evidence>
<keyword evidence="3 8" id="KW-0032">Aminotransferase</keyword>
<organism evidence="8 9">
    <name type="scientific">Trebonia kvetii</name>
    <dbReference type="NCBI Taxonomy" id="2480626"/>
    <lineage>
        <taxon>Bacteria</taxon>
        <taxon>Bacillati</taxon>
        <taxon>Actinomycetota</taxon>
        <taxon>Actinomycetes</taxon>
        <taxon>Streptosporangiales</taxon>
        <taxon>Treboniaceae</taxon>
        <taxon>Trebonia</taxon>
    </lineage>
</organism>
<dbReference type="GO" id="GO:0030170">
    <property type="term" value="F:pyridoxal phosphate binding"/>
    <property type="evidence" value="ECO:0007669"/>
    <property type="project" value="InterPro"/>
</dbReference>
<dbReference type="OrthoDB" id="9763453at2"/>
<dbReference type="InterPro" id="IPR004839">
    <property type="entry name" value="Aminotransferase_I/II_large"/>
</dbReference>
<dbReference type="GO" id="GO:0004021">
    <property type="term" value="F:L-alanine:2-oxoglutarate aminotransferase activity"/>
    <property type="evidence" value="ECO:0007669"/>
    <property type="project" value="UniProtKB-EC"/>
</dbReference>
<evidence type="ECO:0000313" key="9">
    <source>
        <dbReference type="Proteomes" id="UP000460272"/>
    </source>
</evidence>
<name>A0A6P2BXR4_9ACTN</name>
<dbReference type="InterPro" id="IPR015422">
    <property type="entry name" value="PyrdxlP-dep_Trfase_small"/>
</dbReference>
<proteinExistence type="inferred from homology"/>
<accession>A0A6P2BXR4</accession>